<keyword evidence="3" id="KW-0227">DNA damage</keyword>
<keyword evidence="10" id="KW-1185">Reference proteome</keyword>
<evidence type="ECO:0000256" key="2">
    <source>
        <dbReference type="ARBA" id="ARBA00022670"/>
    </source>
</evidence>
<dbReference type="GO" id="GO:0008233">
    <property type="term" value="F:peptidase activity"/>
    <property type="evidence" value="ECO:0007669"/>
    <property type="project" value="UniProtKB-KW"/>
</dbReference>
<dbReference type="InterPro" id="IPR003738">
    <property type="entry name" value="SRAP"/>
</dbReference>
<keyword evidence="6" id="KW-0238">DNA-binding</keyword>
<keyword evidence="2 8" id="KW-0645">Protease</keyword>
<comment type="caution">
    <text evidence="9">The sequence shown here is derived from an EMBL/GenBank/DDBJ whole genome shotgun (WGS) entry which is preliminary data.</text>
</comment>
<dbReference type="Pfam" id="PF02586">
    <property type="entry name" value="SRAP"/>
    <property type="match status" value="1"/>
</dbReference>
<dbReference type="SUPFAM" id="SSF143081">
    <property type="entry name" value="BB1717-like"/>
    <property type="match status" value="1"/>
</dbReference>
<evidence type="ECO:0000256" key="6">
    <source>
        <dbReference type="ARBA" id="ARBA00023125"/>
    </source>
</evidence>
<dbReference type="RefSeq" id="WP_009812419.1">
    <property type="nucleotide sequence ID" value="NZ_CH724156.1"/>
</dbReference>
<dbReference type="GO" id="GO:0006508">
    <property type="term" value="P:proteolysis"/>
    <property type="evidence" value="ECO:0007669"/>
    <property type="project" value="UniProtKB-KW"/>
</dbReference>
<dbReference type="AlphaFoldDB" id="A3SI36"/>
<name>A3SI36_ROSNI</name>
<reference evidence="9 10" key="1">
    <citation type="submission" date="2005-12" db="EMBL/GenBank/DDBJ databases">
        <authorList>
            <person name="Moran M.A."/>
            <person name="Ferriera S."/>
            <person name="Johnson J."/>
            <person name="Kravitz S."/>
            <person name="Halpern A."/>
            <person name="Remington K."/>
            <person name="Beeson K."/>
            <person name="Tran B."/>
            <person name="Rogers Y.-H."/>
            <person name="Friedman R."/>
            <person name="Venter J.C."/>
        </authorList>
    </citation>
    <scope>NUCLEOTIDE SEQUENCE [LARGE SCALE GENOMIC DNA]</scope>
    <source>
        <strain evidence="10">ATCC BAA-591 / DSM 15170 / ISM</strain>
    </source>
</reference>
<evidence type="ECO:0000313" key="10">
    <source>
        <dbReference type="Proteomes" id="UP000005954"/>
    </source>
</evidence>
<dbReference type="EMBL" id="AALY01000001">
    <property type="protein sequence ID" value="EAP77017.1"/>
    <property type="molecule type" value="Genomic_DNA"/>
</dbReference>
<evidence type="ECO:0000256" key="3">
    <source>
        <dbReference type="ARBA" id="ARBA00022763"/>
    </source>
</evidence>
<gene>
    <name evidence="9" type="ORF">ISM_01970</name>
</gene>
<evidence type="ECO:0000256" key="1">
    <source>
        <dbReference type="ARBA" id="ARBA00008136"/>
    </source>
</evidence>
<proteinExistence type="inferred from homology"/>
<dbReference type="eggNOG" id="COG2135">
    <property type="taxonomic scope" value="Bacteria"/>
</dbReference>
<keyword evidence="7" id="KW-0456">Lyase</keyword>
<evidence type="ECO:0000313" key="9">
    <source>
        <dbReference type="EMBL" id="EAP77017.1"/>
    </source>
</evidence>
<dbReference type="Gene3D" id="3.90.1680.10">
    <property type="entry name" value="SOS response associated peptidase-like"/>
    <property type="match status" value="1"/>
</dbReference>
<keyword evidence="4 8" id="KW-0378">Hydrolase</keyword>
<organism evidence="9 10">
    <name type="scientific">Roseovarius nubinhibens (strain ATCC BAA-591 / DSM 15170 / ISM)</name>
    <dbReference type="NCBI Taxonomy" id="89187"/>
    <lineage>
        <taxon>Bacteria</taxon>
        <taxon>Pseudomonadati</taxon>
        <taxon>Pseudomonadota</taxon>
        <taxon>Alphaproteobacteria</taxon>
        <taxon>Rhodobacterales</taxon>
        <taxon>Roseobacteraceae</taxon>
        <taxon>Roseovarius</taxon>
    </lineage>
</organism>
<dbReference type="PANTHER" id="PTHR13604:SF0">
    <property type="entry name" value="ABASIC SITE PROCESSING PROTEIN HMCES"/>
    <property type="match status" value="1"/>
</dbReference>
<keyword evidence="5" id="KW-0190">Covalent protein-DNA linkage</keyword>
<evidence type="ECO:0000256" key="4">
    <source>
        <dbReference type="ARBA" id="ARBA00022801"/>
    </source>
</evidence>
<dbReference type="GO" id="GO:0003697">
    <property type="term" value="F:single-stranded DNA binding"/>
    <property type="evidence" value="ECO:0007669"/>
    <property type="project" value="InterPro"/>
</dbReference>
<dbReference type="EC" id="3.4.-.-" evidence="8"/>
<dbReference type="HOGENOM" id="CLU_035990_6_2_5"/>
<dbReference type="InterPro" id="IPR036590">
    <property type="entry name" value="SRAP-like"/>
</dbReference>
<dbReference type="STRING" id="89187.ISM_01970"/>
<dbReference type="GO" id="GO:0106300">
    <property type="term" value="P:protein-DNA covalent cross-linking repair"/>
    <property type="evidence" value="ECO:0007669"/>
    <property type="project" value="InterPro"/>
</dbReference>
<evidence type="ECO:0000256" key="8">
    <source>
        <dbReference type="RuleBase" id="RU364100"/>
    </source>
</evidence>
<evidence type="ECO:0000256" key="7">
    <source>
        <dbReference type="ARBA" id="ARBA00023239"/>
    </source>
</evidence>
<dbReference type="Proteomes" id="UP000005954">
    <property type="component" value="Unassembled WGS sequence"/>
</dbReference>
<dbReference type="OrthoDB" id="9782620at2"/>
<protein>
    <recommendedName>
        <fullName evidence="8">Abasic site processing protein</fullName>
        <ecNumber evidence="8">3.4.-.-</ecNumber>
    </recommendedName>
</protein>
<dbReference type="PANTHER" id="PTHR13604">
    <property type="entry name" value="DC12-RELATED"/>
    <property type="match status" value="1"/>
</dbReference>
<accession>A3SI36</accession>
<comment type="similarity">
    <text evidence="1 8">Belongs to the SOS response-associated peptidase family.</text>
</comment>
<evidence type="ECO:0000256" key="5">
    <source>
        <dbReference type="ARBA" id="ARBA00023124"/>
    </source>
</evidence>
<dbReference type="GO" id="GO:0016829">
    <property type="term" value="F:lyase activity"/>
    <property type="evidence" value="ECO:0007669"/>
    <property type="project" value="UniProtKB-KW"/>
</dbReference>
<sequence>MCGRFAITLPDDAMARLFRAQPANDLPPVPNLNIRPTDPVHVVRQGETGRQLCQMRWGFVPHWARALNDGPLLINARAETLAEKPAFRAAARARRCLIPASWFYEWTGEKGAKQPWKIAAPDDTPLALAGLWQDWGEAEARQATCAIVTCAANETLAPIHHRMPVVLAEEDWPLWLGEAGHGAARLMRPAPEALLRAEKTDLV</sequence>